<evidence type="ECO:0000256" key="1">
    <source>
        <dbReference type="SAM" id="MobiDB-lite"/>
    </source>
</evidence>
<keyword evidence="2" id="KW-0732">Signal</keyword>
<proteinExistence type="predicted"/>
<feature type="signal peptide" evidence="2">
    <location>
        <begin position="1"/>
        <end position="21"/>
    </location>
</feature>
<sequence>MNIKTTLTLVCAAMMGMQLQAQNVGIGEPAPSSKLDILQTETAGSSLEVNHTITTNGSSAIFLRNSGTNRALHAQNLSTTTTSSIARFLQLGQGNGVEIDMDAASPSGIASFLVNNAGAGFGGYFIQAAGNTRPGLLVDHSGSGYGMMVYQNATGNGIYNDVTNGTGFVNIIRADQTGFLGDHTTAGGTGASISLDVQDGIGYIVDADNGNSTTPATAGGDVYGFFANVYTASPVAAGTIAGAAFAATQGGVSHGMLINHTGSQGRNAEFNINGATNADETVFATNLGQGPVFVGQQQSDVLAGTITAANFSYTGADLDDHIGVEGSSTPAAGYGIGVQGTGNYYGVVSIGDMIATGDLTAFGTKAFTIDHPEDPENKMLKHFAIESNEVLNLYRGIAQLDANGQATIELPSYFDDINTNFSYQLTAIGTPEQPYVMEEVNNNKFVVAGKPGTKVSWTLYAERNDAYMRAHPEAGQVEVEKKENNKGKYIRPELYNASPDKAIFKSHTVKKQSSTIQLPKGKELQNQQQDRPAIKIQKETTELPTLD</sequence>
<organism evidence="3 4">
    <name type="scientific">Saprospira grandis (strain Lewin)</name>
    <dbReference type="NCBI Taxonomy" id="984262"/>
    <lineage>
        <taxon>Bacteria</taxon>
        <taxon>Pseudomonadati</taxon>
        <taxon>Bacteroidota</taxon>
        <taxon>Saprospiria</taxon>
        <taxon>Saprospirales</taxon>
        <taxon>Saprospiraceae</taxon>
        <taxon>Saprospira</taxon>
    </lineage>
</organism>
<evidence type="ECO:0000313" key="4">
    <source>
        <dbReference type="Proteomes" id="UP000007519"/>
    </source>
</evidence>
<keyword evidence="4" id="KW-1185">Reference proteome</keyword>
<evidence type="ECO:0000313" key="3">
    <source>
        <dbReference type="EMBL" id="AFC24364.1"/>
    </source>
</evidence>
<feature type="compositionally biased region" description="Basic and acidic residues" evidence="1">
    <location>
        <begin position="532"/>
        <end position="541"/>
    </location>
</feature>
<dbReference type="OrthoDB" id="1145223at2"/>
<feature type="chain" id="PRO_5003604207" evidence="2">
    <location>
        <begin position="22"/>
        <end position="547"/>
    </location>
</feature>
<dbReference type="RefSeq" id="WP_015691999.1">
    <property type="nucleotide sequence ID" value="NC_016940.1"/>
</dbReference>
<reference evidence="3 4" key="1">
    <citation type="journal article" date="2012" name="Stand. Genomic Sci.">
        <title>Complete genome sequencing and analysis of Saprospira grandis str. Lewin, a predatory marine bacterium.</title>
        <authorList>
            <person name="Saw J.H."/>
            <person name="Yuryev A."/>
            <person name="Kanbe M."/>
            <person name="Hou S."/>
            <person name="Young A.G."/>
            <person name="Aizawa S."/>
            <person name="Alam M."/>
        </authorList>
    </citation>
    <scope>NUCLEOTIDE SEQUENCE [LARGE SCALE GENOMIC DNA]</scope>
    <source>
        <strain evidence="3 4">Lewin</strain>
    </source>
</reference>
<gene>
    <name evidence="3" type="ordered locus">SGRA_1629</name>
</gene>
<name>H6LA01_SAPGL</name>
<feature type="region of interest" description="Disordered" evidence="1">
    <location>
        <begin position="506"/>
        <end position="547"/>
    </location>
</feature>
<dbReference type="AlphaFoldDB" id="H6LA01"/>
<dbReference type="HOGENOM" id="CLU_497716_0_0_10"/>
<evidence type="ECO:0000256" key="2">
    <source>
        <dbReference type="SAM" id="SignalP"/>
    </source>
</evidence>
<dbReference type="Proteomes" id="UP000007519">
    <property type="component" value="Chromosome"/>
</dbReference>
<accession>H6LA01</accession>
<protein>
    <submittedName>
        <fullName evidence="3">Uncharacterized protein</fullName>
    </submittedName>
</protein>
<dbReference type="EMBL" id="CP002831">
    <property type="protein sequence ID" value="AFC24364.1"/>
    <property type="molecule type" value="Genomic_DNA"/>
</dbReference>
<dbReference type="eggNOG" id="ENOG5030K64">
    <property type="taxonomic scope" value="Bacteria"/>
</dbReference>
<dbReference type="KEGG" id="sgn:SGRA_1629"/>